<name>A0ABU0M5S2_9HYPH</name>
<dbReference type="EMBL" id="JAUSWJ010000001">
    <property type="protein sequence ID" value="MDQ0516312.1"/>
    <property type="molecule type" value="Genomic_DNA"/>
</dbReference>
<accession>A0ABU0M5S2</accession>
<organism evidence="1 2">
    <name type="scientific">Kaistia geumhonensis</name>
    <dbReference type="NCBI Taxonomy" id="410839"/>
    <lineage>
        <taxon>Bacteria</taxon>
        <taxon>Pseudomonadati</taxon>
        <taxon>Pseudomonadota</taxon>
        <taxon>Alphaproteobacteria</taxon>
        <taxon>Hyphomicrobiales</taxon>
        <taxon>Kaistiaceae</taxon>
        <taxon>Kaistia</taxon>
    </lineage>
</organism>
<proteinExistence type="predicted"/>
<comment type="caution">
    <text evidence="1">The sequence shown here is derived from an EMBL/GenBank/DDBJ whole genome shotgun (WGS) entry which is preliminary data.</text>
</comment>
<sequence length="154" mass="17101">MTIETRRDEIECWPTRQDCIEQNRRALAAMLKHHGHIPPERDCSAEALAIRAQLGRWSPRSRRALAVRPDAGRSPAMAEDLAALLAEICGRYQVSERQIREHGGSTNARLARQALFHAAYHQLGMTKAAIGGAFDRSAQSVGQTIRFVETGSSR</sequence>
<dbReference type="Proteomes" id="UP001223743">
    <property type="component" value="Unassembled WGS sequence"/>
</dbReference>
<dbReference type="RefSeq" id="WP_266279766.1">
    <property type="nucleotide sequence ID" value="NZ_JAPKNF010000001.1"/>
</dbReference>
<dbReference type="InterPro" id="IPR010921">
    <property type="entry name" value="Trp_repressor/repl_initiator"/>
</dbReference>
<evidence type="ECO:0000313" key="2">
    <source>
        <dbReference type="Proteomes" id="UP001223743"/>
    </source>
</evidence>
<gene>
    <name evidence="1" type="ORF">QO015_001925</name>
</gene>
<evidence type="ECO:0000313" key="1">
    <source>
        <dbReference type="EMBL" id="MDQ0516312.1"/>
    </source>
</evidence>
<protein>
    <submittedName>
        <fullName evidence="1">Uncharacterized protein</fullName>
    </submittedName>
</protein>
<reference evidence="1 2" key="1">
    <citation type="submission" date="2023-07" db="EMBL/GenBank/DDBJ databases">
        <title>Genomic Encyclopedia of Type Strains, Phase IV (KMG-IV): sequencing the most valuable type-strain genomes for metagenomic binning, comparative biology and taxonomic classification.</title>
        <authorList>
            <person name="Goeker M."/>
        </authorList>
    </citation>
    <scope>NUCLEOTIDE SEQUENCE [LARGE SCALE GENOMIC DNA]</scope>
    <source>
        <strain evidence="1 2">B1-1</strain>
    </source>
</reference>
<keyword evidence="2" id="KW-1185">Reference proteome</keyword>
<dbReference type="SUPFAM" id="SSF48295">
    <property type="entry name" value="TrpR-like"/>
    <property type="match status" value="1"/>
</dbReference>